<reference evidence="9 10" key="1">
    <citation type="submission" date="2019-03" db="EMBL/GenBank/DDBJ databases">
        <title>An improved genome assembly of the fluke Schistosoma japonicum.</title>
        <authorList>
            <person name="Hu W."/>
            <person name="Luo F."/>
            <person name="Yin M."/>
            <person name="Mo X."/>
            <person name="Sun C."/>
            <person name="Wu Q."/>
            <person name="Zhu B."/>
            <person name="Xiang M."/>
            <person name="Wang J."/>
            <person name="Wang Y."/>
            <person name="Zhang T."/>
            <person name="Xu B."/>
            <person name="Zheng H."/>
            <person name="Feng Z."/>
        </authorList>
    </citation>
    <scope>NUCLEOTIDE SEQUENCE [LARGE SCALE GENOMIC DNA]</scope>
    <source>
        <strain evidence="9">HuSjv2</strain>
        <tissue evidence="9">Worms</tissue>
    </source>
</reference>
<dbReference type="EMBL" id="SKCS01000008">
    <property type="protein sequence ID" value="TNN21239.1"/>
    <property type="molecule type" value="Genomic_DNA"/>
</dbReference>
<dbReference type="PANTHER" id="PTHR13214:SF1">
    <property type="entry name" value="ZINC FINGER PROTEIN 330"/>
    <property type="match status" value="1"/>
</dbReference>
<dbReference type="GO" id="GO:0005730">
    <property type="term" value="C:nucleolus"/>
    <property type="evidence" value="ECO:0007669"/>
    <property type="project" value="UniProtKB-SubCell"/>
</dbReference>
<keyword evidence="7" id="KW-0539">Nucleus</keyword>
<keyword evidence="6" id="KW-0862">Zinc</keyword>
<name>A0A4Z2DXR2_SCHJA</name>
<gene>
    <name evidence="9" type="ORF">EWB00_010414</name>
</gene>
<evidence type="ECO:0000256" key="7">
    <source>
        <dbReference type="ARBA" id="ARBA00023242"/>
    </source>
</evidence>
<keyword evidence="10" id="KW-1185">Reference proteome</keyword>
<feature type="compositionally biased region" description="Acidic residues" evidence="8">
    <location>
        <begin position="264"/>
        <end position="283"/>
    </location>
</feature>
<dbReference type="STRING" id="6182.A0A4Z2DXR2"/>
<accession>A0A4Z2DXR2</accession>
<evidence type="ECO:0000313" key="10">
    <source>
        <dbReference type="Proteomes" id="UP000311919"/>
    </source>
</evidence>
<proteinExistence type="inferred from homology"/>
<comment type="caution">
    <text evidence="9">The sequence shown here is derived from an EMBL/GenBank/DDBJ whole genome shotgun (WGS) entry which is preliminary data.</text>
</comment>
<dbReference type="Pfam" id="PF06524">
    <property type="entry name" value="NOA36"/>
    <property type="match status" value="1"/>
</dbReference>
<feature type="region of interest" description="Disordered" evidence="8">
    <location>
        <begin position="263"/>
        <end position="301"/>
    </location>
</feature>
<organism evidence="9 10">
    <name type="scientific">Schistosoma japonicum</name>
    <name type="common">Blood fluke</name>
    <dbReference type="NCBI Taxonomy" id="6182"/>
    <lineage>
        <taxon>Eukaryota</taxon>
        <taxon>Metazoa</taxon>
        <taxon>Spiralia</taxon>
        <taxon>Lophotrochozoa</taxon>
        <taxon>Platyhelminthes</taxon>
        <taxon>Trematoda</taxon>
        <taxon>Digenea</taxon>
        <taxon>Strigeidida</taxon>
        <taxon>Schistosomatoidea</taxon>
        <taxon>Schistosomatidae</taxon>
        <taxon>Schistosoma</taxon>
    </lineage>
</organism>
<dbReference type="GO" id="GO:0008270">
    <property type="term" value="F:zinc ion binding"/>
    <property type="evidence" value="ECO:0007669"/>
    <property type="project" value="UniProtKB-KW"/>
</dbReference>
<keyword evidence="5" id="KW-0863">Zinc-finger</keyword>
<protein>
    <submittedName>
        <fullName evidence="9">Zinc finger protein</fullName>
    </submittedName>
</protein>
<dbReference type="PANTHER" id="PTHR13214">
    <property type="entry name" value="ZINC FINGER PROTEIN 330"/>
    <property type="match status" value="1"/>
</dbReference>
<evidence type="ECO:0000256" key="4">
    <source>
        <dbReference type="ARBA" id="ARBA00022737"/>
    </source>
</evidence>
<evidence type="ECO:0000256" key="2">
    <source>
        <dbReference type="ARBA" id="ARBA00007212"/>
    </source>
</evidence>
<evidence type="ECO:0000256" key="8">
    <source>
        <dbReference type="SAM" id="MobiDB-lite"/>
    </source>
</evidence>
<dbReference type="AlphaFoldDB" id="A0A4Z2DXR2"/>
<dbReference type="Proteomes" id="UP000311919">
    <property type="component" value="Unassembled WGS sequence"/>
</dbReference>
<evidence type="ECO:0000256" key="6">
    <source>
        <dbReference type="ARBA" id="ARBA00022833"/>
    </source>
</evidence>
<dbReference type="OrthoDB" id="10258894at2759"/>
<evidence type="ECO:0000256" key="1">
    <source>
        <dbReference type="ARBA" id="ARBA00004604"/>
    </source>
</evidence>
<keyword evidence="4" id="KW-0677">Repeat</keyword>
<feature type="non-terminal residue" evidence="9">
    <location>
        <position position="1"/>
    </location>
</feature>
<keyword evidence="3" id="KW-0479">Metal-binding</keyword>
<evidence type="ECO:0000256" key="5">
    <source>
        <dbReference type="ARBA" id="ARBA00022771"/>
    </source>
</evidence>
<comment type="subcellular location">
    <subcellularLocation>
        <location evidence="1">Nucleus</location>
        <location evidence="1">Nucleolus</location>
    </subcellularLocation>
</comment>
<evidence type="ECO:0000313" key="9">
    <source>
        <dbReference type="EMBL" id="TNN21239.1"/>
    </source>
</evidence>
<dbReference type="InterPro" id="IPR010531">
    <property type="entry name" value="NOA36"/>
</dbReference>
<sequence length="301" mass="33768">ITLEFSCSITCGKGEIVSNKMPKKKTGQRKKAEKAKTRQKLLQKQALEIDLINHPSNILMECGQCGKRQKNRAFCYFCQAIQRLPVCCHCGKQKCSARSGDCLVKHGSTHVTGLSMVGAICDFCDAWICHGEKCLSVHACECPLRDTVCIECERGLSSFGGRVFSCAYCNHMLCEDDQFEHQASCQRLEGESFKCASCNKMGTQTCLRCKVTYCDDHCKRKGVKYERGKPIPCPKCGHKLTDSYNLSVSVRSYDYGRQVCADNYSDEDSENGDEEEQCSEGLEESEHSDDYNLLEKLTIEN</sequence>
<comment type="similarity">
    <text evidence="2">Belongs to the NOA36 family.</text>
</comment>
<evidence type="ECO:0000256" key="3">
    <source>
        <dbReference type="ARBA" id="ARBA00022723"/>
    </source>
</evidence>